<keyword evidence="4" id="KW-0813">Transport</keyword>
<evidence type="ECO:0000256" key="10">
    <source>
        <dbReference type="SAM" id="Phobius"/>
    </source>
</evidence>
<dbReference type="GO" id="GO:0046677">
    <property type="term" value="P:response to antibiotic"/>
    <property type="evidence" value="ECO:0007669"/>
    <property type="project" value="UniProtKB-KW"/>
</dbReference>
<feature type="transmembrane region" description="Helical" evidence="10">
    <location>
        <begin position="56"/>
        <end position="81"/>
    </location>
</feature>
<proteinExistence type="inferred from homology"/>
<keyword evidence="9" id="KW-0046">Antibiotic resistance</keyword>
<dbReference type="EMBL" id="SMGQ01000012">
    <property type="protein sequence ID" value="TCK93309.1"/>
    <property type="molecule type" value="Genomic_DNA"/>
</dbReference>
<dbReference type="RefSeq" id="WP_132282219.1">
    <property type="nucleotide sequence ID" value="NZ_SMGQ01000012.1"/>
</dbReference>
<evidence type="ECO:0000256" key="2">
    <source>
        <dbReference type="ARBA" id="ARBA00008417"/>
    </source>
</evidence>
<feature type="transmembrane region" description="Helical" evidence="10">
    <location>
        <begin position="16"/>
        <end position="36"/>
    </location>
</feature>
<keyword evidence="5" id="KW-1003">Cell membrane</keyword>
<keyword evidence="8 10" id="KW-0472">Membrane</keyword>
<dbReference type="InterPro" id="IPR045070">
    <property type="entry name" value="MATE_MepA-like"/>
</dbReference>
<evidence type="ECO:0000256" key="6">
    <source>
        <dbReference type="ARBA" id="ARBA00022692"/>
    </source>
</evidence>
<keyword evidence="12" id="KW-1185">Reference proteome</keyword>
<evidence type="ECO:0000313" key="12">
    <source>
        <dbReference type="Proteomes" id="UP000294545"/>
    </source>
</evidence>
<dbReference type="GO" id="GO:0015297">
    <property type="term" value="F:antiporter activity"/>
    <property type="evidence" value="ECO:0007669"/>
    <property type="project" value="InterPro"/>
</dbReference>
<dbReference type="CDD" id="cd13143">
    <property type="entry name" value="MATE_MepA_like"/>
    <property type="match status" value="1"/>
</dbReference>
<dbReference type="AlphaFoldDB" id="A0A4R1MRW3"/>
<evidence type="ECO:0000256" key="1">
    <source>
        <dbReference type="ARBA" id="ARBA00004651"/>
    </source>
</evidence>
<accession>A0A4R1MRW3</accession>
<protein>
    <recommendedName>
        <fullName evidence="3">Multidrug export protein MepA</fullName>
    </recommendedName>
</protein>
<feature type="transmembrane region" description="Helical" evidence="10">
    <location>
        <begin position="387"/>
        <end position="409"/>
    </location>
</feature>
<dbReference type="InterPro" id="IPR051327">
    <property type="entry name" value="MATE_MepA_subfamily"/>
</dbReference>
<sequence>MKKQVDLLNDSIKKLFFAYLIPSVSGTLVTSIYILVDTIMIGKGISNHAVAGLNIILPLYTLVIGTGLLFGVGGSVLMSYFKGKSDEENAIKSYSTALGLTFIAMLIFMMIIGAFFNPLIGFLGATPNTISYVRAYGYIFIMGIPFFMFSAFFQTFIRNDKAAKLAMIGVVTGGIINIILDYYFIFILNWGMAGAALATVIGNGITCMILLMHFITKKNTLRFKLNHISVTKMGDIFKNGLSTFFNEISLGIVIFAFNIQLLRYVGDIGVTVYSIISNTAAMATSLSNGISQAVQPIASVNLGAQKMDRIKSLKKLGLTTAFILGFGFYITGRVFPEWIINIFLHPTEEIVLLGTDAITIFFISFIGLAGNIFLNNYYQSIIQPQKALLISLLRGLILSLSFVFILPAFLGIKGIWFAMPLAEMMTLMIALKLDKIDLNKKGGFVKLETM</sequence>
<dbReference type="InterPro" id="IPR002528">
    <property type="entry name" value="MATE_fam"/>
</dbReference>
<name>A0A4R1MRW3_9FIRM</name>
<feature type="transmembrane region" description="Helical" evidence="10">
    <location>
        <begin position="165"/>
        <end position="186"/>
    </location>
</feature>
<evidence type="ECO:0000256" key="9">
    <source>
        <dbReference type="ARBA" id="ARBA00023251"/>
    </source>
</evidence>
<gene>
    <name evidence="11" type="ORF">EDC19_1500</name>
</gene>
<keyword evidence="7 10" id="KW-1133">Transmembrane helix</keyword>
<reference evidence="11 12" key="1">
    <citation type="submission" date="2019-03" db="EMBL/GenBank/DDBJ databases">
        <title>Genomic Encyclopedia of Type Strains, Phase IV (KMG-IV): sequencing the most valuable type-strain genomes for metagenomic binning, comparative biology and taxonomic classification.</title>
        <authorList>
            <person name="Goeker M."/>
        </authorList>
    </citation>
    <scope>NUCLEOTIDE SEQUENCE [LARGE SCALE GENOMIC DNA]</scope>
    <source>
        <strain evidence="11 12">DSM 24176</strain>
    </source>
</reference>
<dbReference type="Pfam" id="PF01554">
    <property type="entry name" value="MatE"/>
    <property type="match status" value="2"/>
</dbReference>
<feature type="transmembrane region" description="Helical" evidence="10">
    <location>
        <begin position="350"/>
        <end position="375"/>
    </location>
</feature>
<dbReference type="InterPro" id="IPR048279">
    <property type="entry name" value="MdtK-like"/>
</dbReference>
<evidence type="ECO:0000256" key="7">
    <source>
        <dbReference type="ARBA" id="ARBA00022989"/>
    </source>
</evidence>
<dbReference type="GO" id="GO:0042910">
    <property type="term" value="F:xenobiotic transmembrane transporter activity"/>
    <property type="evidence" value="ECO:0007669"/>
    <property type="project" value="InterPro"/>
</dbReference>
<evidence type="ECO:0000256" key="8">
    <source>
        <dbReference type="ARBA" id="ARBA00023136"/>
    </source>
</evidence>
<evidence type="ECO:0000256" key="3">
    <source>
        <dbReference type="ARBA" id="ARBA00022106"/>
    </source>
</evidence>
<comment type="subcellular location">
    <subcellularLocation>
        <location evidence="1">Cell membrane</location>
        <topology evidence="1">Multi-pass membrane protein</topology>
    </subcellularLocation>
</comment>
<evidence type="ECO:0000256" key="5">
    <source>
        <dbReference type="ARBA" id="ARBA00022475"/>
    </source>
</evidence>
<dbReference type="PANTHER" id="PTHR43823:SF3">
    <property type="entry name" value="MULTIDRUG EXPORT PROTEIN MEPA"/>
    <property type="match status" value="1"/>
</dbReference>
<comment type="similarity">
    <text evidence="2">Belongs to the multi antimicrobial extrusion (MATE) (TC 2.A.66.1) family. MepA subfamily.</text>
</comment>
<feature type="transmembrane region" description="Helical" evidence="10">
    <location>
        <begin position="316"/>
        <end position="335"/>
    </location>
</feature>
<feature type="transmembrane region" description="Helical" evidence="10">
    <location>
        <begin position="135"/>
        <end position="153"/>
    </location>
</feature>
<organism evidence="11 12">
    <name type="scientific">Natranaerovirga hydrolytica</name>
    <dbReference type="NCBI Taxonomy" id="680378"/>
    <lineage>
        <taxon>Bacteria</taxon>
        <taxon>Bacillati</taxon>
        <taxon>Bacillota</taxon>
        <taxon>Clostridia</taxon>
        <taxon>Lachnospirales</taxon>
        <taxon>Natranaerovirgaceae</taxon>
        <taxon>Natranaerovirga</taxon>
    </lineage>
</organism>
<dbReference type="Proteomes" id="UP000294545">
    <property type="component" value="Unassembled WGS sequence"/>
</dbReference>
<feature type="transmembrane region" description="Helical" evidence="10">
    <location>
        <begin position="192"/>
        <end position="215"/>
    </location>
</feature>
<dbReference type="PANTHER" id="PTHR43823">
    <property type="entry name" value="SPORULATION PROTEIN YKVU"/>
    <property type="match status" value="1"/>
</dbReference>
<feature type="transmembrane region" description="Helical" evidence="10">
    <location>
        <begin position="93"/>
        <end position="115"/>
    </location>
</feature>
<comment type="caution">
    <text evidence="11">The sequence shown here is derived from an EMBL/GenBank/DDBJ whole genome shotgun (WGS) entry which is preliminary data.</text>
</comment>
<dbReference type="OrthoDB" id="305360at2"/>
<evidence type="ECO:0000256" key="4">
    <source>
        <dbReference type="ARBA" id="ARBA00022448"/>
    </source>
</evidence>
<evidence type="ECO:0000313" key="11">
    <source>
        <dbReference type="EMBL" id="TCK93309.1"/>
    </source>
</evidence>
<keyword evidence="6 10" id="KW-0812">Transmembrane</keyword>
<dbReference type="PIRSF" id="PIRSF006603">
    <property type="entry name" value="DinF"/>
    <property type="match status" value="1"/>
</dbReference>
<dbReference type="GO" id="GO:0005886">
    <property type="term" value="C:plasma membrane"/>
    <property type="evidence" value="ECO:0007669"/>
    <property type="project" value="UniProtKB-SubCell"/>
</dbReference>